<keyword evidence="3" id="KW-1185">Reference proteome</keyword>
<dbReference type="Proteomes" id="UP000263993">
    <property type="component" value="Unassembled WGS sequence"/>
</dbReference>
<comment type="caution">
    <text evidence="2">The sequence shown here is derived from an EMBL/GenBank/DDBJ whole genome shotgun (WGS) entry which is preliminary data.</text>
</comment>
<keyword evidence="1" id="KW-0812">Transmembrane</keyword>
<feature type="transmembrane region" description="Helical" evidence="1">
    <location>
        <begin position="53"/>
        <end position="73"/>
    </location>
</feature>
<dbReference type="AlphaFoldDB" id="A0A371B151"/>
<accession>A0A371B151</accession>
<dbReference type="InterPro" id="IPR009935">
    <property type="entry name" value="DUF1467"/>
</dbReference>
<dbReference type="OrthoDB" id="9804637at2"/>
<feature type="transmembrane region" description="Helical" evidence="1">
    <location>
        <begin position="6"/>
        <end position="26"/>
    </location>
</feature>
<dbReference type="RefSeq" id="WP_115518780.1">
    <property type="nucleotide sequence ID" value="NZ_QRGO01000003.1"/>
</dbReference>
<gene>
    <name evidence="2" type="ORF">DXH78_18700</name>
</gene>
<organism evidence="2 3">
    <name type="scientific">Undibacter mobilis</name>
    <dbReference type="NCBI Taxonomy" id="2292256"/>
    <lineage>
        <taxon>Bacteria</taxon>
        <taxon>Pseudomonadati</taxon>
        <taxon>Pseudomonadota</taxon>
        <taxon>Alphaproteobacteria</taxon>
        <taxon>Hyphomicrobiales</taxon>
        <taxon>Nitrobacteraceae</taxon>
        <taxon>Undibacter</taxon>
    </lineage>
</organism>
<sequence length="90" mass="10168">MTVTTIIAIYVLVWWVTFFAVLPFGVRSQHESGDFIEGTDPGAPAIHRVWIKVLYTTVISAAIFAAMYFAYVYDLLPLEFLKRISQPPVS</sequence>
<evidence type="ECO:0000256" key="1">
    <source>
        <dbReference type="SAM" id="Phobius"/>
    </source>
</evidence>
<protein>
    <submittedName>
        <fullName evidence="2">DUF1467 family protein</fullName>
    </submittedName>
</protein>
<dbReference type="EMBL" id="QRGO01000003">
    <property type="protein sequence ID" value="RDV01262.1"/>
    <property type="molecule type" value="Genomic_DNA"/>
</dbReference>
<dbReference type="Pfam" id="PF07330">
    <property type="entry name" value="DUF1467"/>
    <property type="match status" value="1"/>
</dbReference>
<reference evidence="3" key="1">
    <citation type="submission" date="2018-08" db="EMBL/GenBank/DDBJ databases">
        <authorList>
            <person name="Kim S.-J."/>
            <person name="Jung G.-Y."/>
        </authorList>
    </citation>
    <scope>NUCLEOTIDE SEQUENCE [LARGE SCALE GENOMIC DNA]</scope>
    <source>
        <strain evidence="3">GY_H</strain>
    </source>
</reference>
<keyword evidence="1" id="KW-0472">Membrane</keyword>
<keyword evidence="1" id="KW-1133">Transmembrane helix</keyword>
<proteinExistence type="predicted"/>
<evidence type="ECO:0000313" key="2">
    <source>
        <dbReference type="EMBL" id="RDV01262.1"/>
    </source>
</evidence>
<name>A0A371B151_9BRAD</name>
<evidence type="ECO:0000313" key="3">
    <source>
        <dbReference type="Proteomes" id="UP000263993"/>
    </source>
</evidence>